<reference evidence="2 3" key="1">
    <citation type="submission" date="2024-02" db="EMBL/GenBank/DDBJ databases">
        <title>Full genome sequence of Sphingomonas kaistensis.</title>
        <authorList>
            <person name="Poletto B.L."/>
            <person name="Silva G."/>
            <person name="Galante D."/>
            <person name="Campos K.R."/>
            <person name="Santos M.B.N."/>
            <person name="Sacchi C.T."/>
        </authorList>
    </citation>
    <scope>NUCLEOTIDE SEQUENCE [LARGE SCALE GENOMIC DNA]</scope>
    <source>
        <strain evidence="2 3">MA4R</strain>
    </source>
</reference>
<name>A0ABZ2G3Q1_9SPHN</name>
<organism evidence="2 3">
    <name type="scientific">Sphingomonas kaistensis</name>
    <dbReference type="NCBI Taxonomy" id="298708"/>
    <lineage>
        <taxon>Bacteria</taxon>
        <taxon>Pseudomonadati</taxon>
        <taxon>Pseudomonadota</taxon>
        <taxon>Alphaproteobacteria</taxon>
        <taxon>Sphingomonadales</taxon>
        <taxon>Sphingomonadaceae</taxon>
        <taxon>Sphingomonas</taxon>
    </lineage>
</organism>
<dbReference type="Proteomes" id="UP001382935">
    <property type="component" value="Chromosome"/>
</dbReference>
<dbReference type="RefSeq" id="WP_338503745.1">
    <property type="nucleotide sequence ID" value="NZ_CP145607.1"/>
</dbReference>
<feature type="transmembrane region" description="Helical" evidence="1">
    <location>
        <begin position="71"/>
        <end position="92"/>
    </location>
</feature>
<keyword evidence="1" id="KW-1133">Transmembrane helix</keyword>
<proteinExistence type="predicted"/>
<protein>
    <submittedName>
        <fullName evidence="2">Uncharacterized protein</fullName>
    </submittedName>
</protein>
<evidence type="ECO:0000313" key="2">
    <source>
        <dbReference type="EMBL" id="WWM70732.1"/>
    </source>
</evidence>
<feature type="transmembrane region" description="Helical" evidence="1">
    <location>
        <begin position="36"/>
        <end position="59"/>
    </location>
</feature>
<accession>A0ABZ2G3Q1</accession>
<evidence type="ECO:0000256" key="1">
    <source>
        <dbReference type="SAM" id="Phobius"/>
    </source>
</evidence>
<keyword evidence="1" id="KW-0812">Transmembrane</keyword>
<dbReference type="EMBL" id="CP145607">
    <property type="protein sequence ID" value="WWM70732.1"/>
    <property type="molecule type" value="Genomic_DNA"/>
</dbReference>
<keyword evidence="3" id="KW-1185">Reference proteome</keyword>
<gene>
    <name evidence="2" type="ORF">V6R86_08610</name>
</gene>
<sequence length="97" mass="10489">MRQWLFALGGLLVWTAHFFAVYIAASLFPGEPLASWLTLGLTLVALVVVGWLGLGAWRVWEARGEDELRPWLGGIALMGAALSAIAILYAGLTAVFF</sequence>
<keyword evidence="1" id="KW-0472">Membrane</keyword>
<evidence type="ECO:0000313" key="3">
    <source>
        <dbReference type="Proteomes" id="UP001382935"/>
    </source>
</evidence>